<dbReference type="OrthoDB" id="9795305at2"/>
<dbReference type="GO" id="GO:0005576">
    <property type="term" value="C:extracellular region"/>
    <property type="evidence" value="ECO:0007669"/>
    <property type="project" value="TreeGrafter"/>
</dbReference>
<dbReference type="STRING" id="407234.SAMN05421795_104141"/>
<dbReference type="GO" id="GO:0016757">
    <property type="term" value="F:glycosyltransferase activity"/>
    <property type="evidence" value="ECO:0007669"/>
    <property type="project" value="UniProtKB-KW"/>
</dbReference>
<feature type="domain" description="L,D-TPase catalytic" evidence="11">
    <location>
        <begin position="71"/>
        <end position="207"/>
    </location>
</feature>
<dbReference type="UniPathway" id="UPA00219"/>
<feature type="active site" description="Proton donor/acceptor" evidence="9">
    <location>
        <position position="167"/>
    </location>
</feature>
<evidence type="ECO:0000256" key="2">
    <source>
        <dbReference type="ARBA" id="ARBA00005992"/>
    </source>
</evidence>
<dbReference type="AlphaFoldDB" id="A0A1N7LUK7"/>
<dbReference type="PANTHER" id="PTHR30582:SF24">
    <property type="entry name" value="L,D-TRANSPEPTIDASE ERFK_SRFK-RELATED"/>
    <property type="match status" value="1"/>
</dbReference>
<dbReference type="InterPro" id="IPR006311">
    <property type="entry name" value="TAT_signal"/>
</dbReference>
<dbReference type="FunFam" id="2.40.440.10:FF:000002">
    <property type="entry name" value="L,D-transpeptidase ErfK/SrfK"/>
    <property type="match status" value="1"/>
</dbReference>
<evidence type="ECO:0000256" key="4">
    <source>
        <dbReference type="ARBA" id="ARBA00022679"/>
    </source>
</evidence>
<dbReference type="CDD" id="cd16913">
    <property type="entry name" value="YkuD_like"/>
    <property type="match status" value="1"/>
</dbReference>
<keyword evidence="5" id="KW-0378">Hydrolase</keyword>
<comment type="similarity">
    <text evidence="2">Belongs to the YkuD family.</text>
</comment>
<dbReference type="InterPro" id="IPR038063">
    <property type="entry name" value="Transpep_catalytic_dom"/>
</dbReference>
<evidence type="ECO:0000256" key="7">
    <source>
        <dbReference type="ARBA" id="ARBA00022984"/>
    </source>
</evidence>
<keyword evidence="13" id="KW-1185">Reference proteome</keyword>
<evidence type="ECO:0000256" key="9">
    <source>
        <dbReference type="PROSITE-ProRule" id="PRU01373"/>
    </source>
</evidence>
<dbReference type="PROSITE" id="PS51318">
    <property type="entry name" value="TAT"/>
    <property type="match status" value="1"/>
</dbReference>
<dbReference type="GO" id="GO:0071972">
    <property type="term" value="F:peptidoglycan L,D-transpeptidase activity"/>
    <property type="evidence" value="ECO:0007669"/>
    <property type="project" value="TreeGrafter"/>
</dbReference>
<evidence type="ECO:0000256" key="5">
    <source>
        <dbReference type="ARBA" id="ARBA00022801"/>
    </source>
</evidence>
<dbReference type="InterPro" id="IPR050979">
    <property type="entry name" value="LD-transpeptidase"/>
</dbReference>
<dbReference type="PANTHER" id="PTHR30582">
    <property type="entry name" value="L,D-TRANSPEPTIDASE"/>
    <property type="match status" value="1"/>
</dbReference>
<feature type="signal peptide" evidence="10">
    <location>
        <begin position="1"/>
        <end position="24"/>
    </location>
</feature>
<feature type="chain" id="PRO_5012884990" evidence="10">
    <location>
        <begin position="25"/>
        <end position="207"/>
    </location>
</feature>
<dbReference type="GO" id="GO:0008360">
    <property type="term" value="P:regulation of cell shape"/>
    <property type="evidence" value="ECO:0007669"/>
    <property type="project" value="UniProtKB-UniRule"/>
</dbReference>
<keyword evidence="3" id="KW-0328">Glycosyltransferase</keyword>
<feature type="active site" description="Nucleophile" evidence="9">
    <location>
        <position position="183"/>
    </location>
</feature>
<dbReference type="PROSITE" id="PS52029">
    <property type="entry name" value="LD_TPASE"/>
    <property type="match status" value="1"/>
</dbReference>
<reference evidence="13" key="1">
    <citation type="submission" date="2017-01" db="EMBL/GenBank/DDBJ databases">
        <authorList>
            <person name="Varghese N."/>
            <person name="Submissions S."/>
        </authorList>
    </citation>
    <scope>NUCLEOTIDE SEQUENCE [LARGE SCALE GENOMIC DNA]</scope>
    <source>
        <strain evidence="13">DSM 18714</strain>
    </source>
</reference>
<protein>
    <submittedName>
        <fullName evidence="12">Lipoprotein-anchoring transpeptidase ErfK/SrfK</fullName>
    </submittedName>
</protein>
<gene>
    <name evidence="12" type="ORF">SAMN05421795_104141</name>
</gene>
<evidence type="ECO:0000259" key="11">
    <source>
        <dbReference type="PROSITE" id="PS52029"/>
    </source>
</evidence>
<keyword evidence="7 9" id="KW-0573">Peptidoglycan synthesis</keyword>
<evidence type="ECO:0000313" key="13">
    <source>
        <dbReference type="Proteomes" id="UP000186098"/>
    </source>
</evidence>
<accession>A0A1N7LUK7</accession>
<evidence type="ECO:0000256" key="6">
    <source>
        <dbReference type="ARBA" id="ARBA00022960"/>
    </source>
</evidence>
<dbReference type="RefSeq" id="WP_076365731.1">
    <property type="nucleotide sequence ID" value="NZ_FTOM01000004.1"/>
</dbReference>
<keyword evidence="8 9" id="KW-0961">Cell wall biogenesis/degradation</keyword>
<dbReference type="Pfam" id="PF03734">
    <property type="entry name" value="YkuD"/>
    <property type="match status" value="1"/>
</dbReference>
<keyword evidence="10" id="KW-0732">Signal</keyword>
<proteinExistence type="inferred from homology"/>
<sequence>MSASVDRRLLLSAALAAVPLAAPALVPAPAAAEGRRPAAKPAVTPETAPQWPIAPQFYPTKVWVRPEFTPGSIVVLSDQFFLYHIYAPRRAIRYGVAVGRGELKFRGQAEVARKVEWPSWRPTPEMIARSPKYARYADGMPGGPRNPLGARALYLFQNGHDTAIRIHGTTEPASIGHAVSNGCIRMVNDHVIALYDSVELGTPVTVF</sequence>
<keyword evidence="4" id="KW-0808">Transferase</keyword>
<dbReference type="SUPFAM" id="SSF141523">
    <property type="entry name" value="L,D-transpeptidase catalytic domain-like"/>
    <property type="match status" value="1"/>
</dbReference>
<organism evidence="12 13">
    <name type="scientific">Phaeovulum vinaykumarii</name>
    <dbReference type="NCBI Taxonomy" id="407234"/>
    <lineage>
        <taxon>Bacteria</taxon>
        <taxon>Pseudomonadati</taxon>
        <taxon>Pseudomonadota</taxon>
        <taxon>Alphaproteobacteria</taxon>
        <taxon>Rhodobacterales</taxon>
        <taxon>Paracoccaceae</taxon>
        <taxon>Phaeovulum</taxon>
    </lineage>
</organism>
<evidence type="ECO:0000256" key="8">
    <source>
        <dbReference type="ARBA" id="ARBA00023316"/>
    </source>
</evidence>
<evidence type="ECO:0000313" key="12">
    <source>
        <dbReference type="EMBL" id="SIS77548.1"/>
    </source>
</evidence>
<dbReference type="Proteomes" id="UP000186098">
    <property type="component" value="Unassembled WGS sequence"/>
</dbReference>
<evidence type="ECO:0000256" key="10">
    <source>
        <dbReference type="SAM" id="SignalP"/>
    </source>
</evidence>
<evidence type="ECO:0000256" key="3">
    <source>
        <dbReference type="ARBA" id="ARBA00022676"/>
    </source>
</evidence>
<dbReference type="Gene3D" id="2.40.440.10">
    <property type="entry name" value="L,D-transpeptidase catalytic domain-like"/>
    <property type="match status" value="1"/>
</dbReference>
<dbReference type="EMBL" id="FTOM01000004">
    <property type="protein sequence ID" value="SIS77548.1"/>
    <property type="molecule type" value="Genomic_DNA"/>
</dbReference>
<dbReference type="InterPro" id="IPR005490">
    <property type="entry name" value="LD_TPept_cat_dom"/>
</dbReference>
<evidence type="ECO:0000256" key="1">
    <source>
        <dbReference type="ARBA" id="ARBA00004752"/>
    </source>
</evidence>
<name>A0A1N7LUK7_9RHOB</name>
<keyword evidence="12" id="KW-0449">Lipoprotein</keyword>
<dbReference type="GO" id="GO:0071555">
    <property type="term" value="P:cell wall organization"/>
    <property type="evidence" value="ECO:0007669"/>
    <property type="project" value="UniProtKB-UniRule"/>
</dbReference>
<keyword evidence="6 9" id="KW-0133">Cell shape</keyword>
<dbReference type="GO" id="GO:0018104">
    <property type="term" value="P:peptidoglycan-protein cross-linking"/>
    <property type="evidence" value="ECO:0007669"/>
    <property type="project" value="TreeGrafter"/>
</dbReference>
<comment type="pathway">
    <text evidence="1 9">Cell wall biogenesis; peptidoglycan biosynthesis.</text>
</comment>